<proteinExistence type="predicted"/>
<accession>M3YIN2</accession>
<reference evidence="1" key="1">
    <citation type="submission" date="2024-06" db="UniProtKB">
        <authorList>
            <consortium name="Ensembl"/>
        </authorList>
    </citation>
    <scope>IDENTIFICATION</scope>
</reference>
<dbReference type="AlphaFoldDB" id="M3YIN2"/>
<dbReference type="EMBL" id="AEYP01050971">
    <property type="status" value="NOT_ANNOTATED_CDS"/>
    <property type="molecule type" value="Genomic_DNA"/>
</dbReference>
<dbReference type="InParanoid" id="M3YIN2"/>
<sequence>MVFSWRIFHVMLLQDPGIKKNCVLGYARFCHTWELHTRNSWRGPPPLRSCHPPFRDMASKWGTAPSPLFRDPQYSSYFQPSGNVMP</sequence>
<dbReference type="Ensembl" id="ENSMPUT00000011377.1">
    <property type="protein sequence ID" value="ENSMPUP00000011189.1"/>
    <property type="gene ID" value="ENSMPUG00000011281.1"/>
</dbReference>
<organism evidence="1">
    <name type="scientific">Mustela putorius furo</name>
    <name type="common">European domestic ferret</name>
    <name type="synonym">Mustela furo</name>
    <dbReference type="NCBI Taxonomy" id="9669"/>
    <lineage>
        <taxon>Eukaryota</taxon>
        <taxon>Metazoa</taxon>
        <taxon>Chordata</taxon>
        <taxon>Craniata</taxon>
        <taxon>Vertebrata</taxon>
        <taxon>Euteleostomi</taxon>
        <taxon>Mammalia</taxon>
        <taxon>Eutheria</taxon>
        <taxon>Laurasiatheria</taxon>
        <taxon>Carnivora</taxon>
        <taxon>Caniformia</taxon>
        <taxon>Musteloidea</taxon>
        <taxon>Mustelidae</taxon>
        <taxon>Mustelinae</taxon>
        <taxon>Mustela</taxon>
    </lineage>
</organism>
<evidence type="ECO:0000313" key="1">
    <source>
        <dbReference type="Ensembl" id="ENSMPUP00000011189.1"/>
    </source>
</evidence>
<dbReference type="HOGENOM" id="CLU_2497306_0_0_1"/>
<name>M3YIN2_MUSPF</name>
<protein>
    <submittedName>
        <fullName evidence="1">Uncharacterized protein</fullName>
    </submittedName>
</protein>